<evidence type="ECO:0000256" key="2">
    <source>
        <dbReference type="SAM" id="SignalP"/>
    </source>
</evidence>
<name>A0A7X2NKC8_9CLOT</name>
<dbReference type="RefSeq" id="WP_154471938.1">
    <property type="nucleotide sequence ID" value="NZ_VUMD01000006.1"/>
</dbReference>
<keyword evidence="2" id="KW-0732">Signal</keyword>
<sequence>MRKKKKTLNRATIAALSASMVAPSIAPAIPVFAEELTEISSGDMKDADKATPSVPDKNEDDNQDLPVTDEEIKDVVIDEEEEATASEPQKKKYPTFGTSAFWKWFDGLVAEICGEDADATVELTDAEQEMLLEKLQEWHETIAADVADDSYPAFSMDTDSDFMEWFRKHAISMDEDDNVVGYKNDVILQWIKNATVEDVMQFLLAFNEMRQSEAMPLSALGDLWPANYGQNGNVFSTGTGTKEHPYVIDSVQDLRAVAAEIAKTTSTKNEDTYYLIKKGTYDLQGSWIPIGFPCNDGGVSSAFRGHMAAEEGVHIINLGFKANSTLNIDAGLAQKISEQEAVGFFGIIGEGATVTGLNIDTKQNTLDGNHYAGILAGEVQGATIKKCTVMGYVKGTGYVGGLVGYAHDDSTGDSNARTTVIEDCVADGVAAYTVETVDSNDFLDGHACVGGIVGLAENTSIIDTTVKTYDGSGGHIYGNNAYVGGVAGVILDSDIYNSEVKQGEIGSSNDFAVGGILGGFGGGNVKVARFNGDAMTPNSTNHYSAAFIGTRVRGASFSYGEDANIGYLFTDSKEKADTGICGSRIEDDGQFDTDAHIGYWHADDVYFTLISGNNVDHSDEYFYKELEDGIKVIRNDDDAKNVETINHFTANHSGRPTRGYMLAIETPMVDSIKAADVTAFIDGTHKPHVTADNIGAFAPGDVVYVTFKPCKNGNVYFQMDNDQPQNPYYKYHEKDLFNVFSEDIETAALKIGNGFSFEMPTSDVTLGAKYKAVSEGVEIDPTQIVFDLVQERTGNRENPTVTYKVTAYDSDPAQNANAQILTDKSGKKWENVLIMTVDDKGQETEKADAFLLGSKVNGIDNQKFNLQWAIQDERNNILKNLTVSDNLEAGQSASFMLDVSKDSDNALMQYVKEEEERQKQGGYKDSLTSVTPKYFHSMISAKATREDATDKDNPPIGYADIKVRLHIKDKTEVAVKKAALNRNEITYDVVRTLSGDRTNPTVKYTVKGGDQGAMGASLTATFNPDYFSNDQVHWYLSEDRGNLQDDRPVDVPADHNTDTDGTISVKRSGTGDKAYRNAIINLEGVTDTECTNATIKGWVVDQDRDYTKQMLQVPADVETYTKYVKVTAADKTNNSATDTCKVTINFHTEDQTEIQPTKIEINDKGNIHNYNIAYKFAGDNQSEITARTITMDDAATTKLENGVGDTLSATVSPVYNNSVHYPYKNGVVWSLGNHPDFPDLDVNDILYIDSQTGQITVRGYNNSAESENLGYSPWVQSLIAEHKLDGTTVKVRAIARTENGKLEDFEDISITFKAETMSPGTEEPVKFDVVLTKDVASSLADTDVQAKETWDGIDAQKISATSTGTSEAPIFTVEGNKDVIRLRDSLGRSITTDKFVTVNTDAQWIKDIVKNRKSGNTGSEQVVVKAQTNNGTATIEIPVAVNFRYDGTDMTANTITELPEGYEASPDVIVSATPEDTYDVDKAKVKDRQITMDVVATQGNYSVNNPGTRKWSYGIVKLENTTYSSQGVQENDAVYELSGDIKDYCKVDANGYLVPIKGNWEALISSGQTKGAVSGIVTAKKEMDGKTTSDSYKVTINFRYDKAVLDSHEETFDVVYTHDSRTNSEKSHWSGDAYIQLKAQISDESGNNVTPVWESSDPSIVTVDQDGRVYVNKETWMKDIIDKAQSFDENTHSGTKTVTVTAKHPTTGATADTCLVTVNFRYDKAIVDKTEEVYNLVLTQTSRTNNPSAKWSGNDLRKLNAKIFVEPGLNNNPFWASDDAGIVKVDEAGNIQPVIDADWQKEIIAQHRFSGQKKVAINVTNDTKSIKDSTNVTVNFQYENVEMDKNAQTLDVVITASGNRSNPTYAVTGATTGKVSAVLNSVNPDEKKVVYSSGDNGLLSVDQNGKLSLVLPMVKDSKGNLVQAQGSTFSKNAHAFIQEALKHKFIDRDGQRYISSKGIVITAASEDGRMADQCNVKLNIKFVDNTYSSGGGGGGGSSSGGGGGSSSSGFTPGGSTSHMVTNLPNYVIKGGTWTKNAMDQWFYTNGRTFTDEWAAVQNPYADPKKGQPLFDWFHFGADSAMTVGWYTDKNGDTFYLHNVHDNTYGHMYTGWKWIDDNGDGFAECYYFQELSDGRRGRLYKSTTTPDGFAVNEKGQWVENGHVITKDLRPQQ</sequence>
<organism evidence="3 4">
    <name type="scientific">Clostridium porci</name>
    <dbReference type="NCBI Taxonomy" id="2605778"/>
    <lineage>
        <taxon>Bacteria</taxon>
        <taxon>Bacillati</taxon>
        <taxon>Bacillota</taxon>
        <taxon>Clostridia</taxon>
        <taxon>Eubacteriales</taxon>
        <taxon>Clostridiaceae</taxon>
        <taxon>Clostridium</taxon>
    </lineage>
</organism>
<feature type="compositionally biased region" description="Gly residues" evidence="1">
    <location>
        <begin position="1991"/>
        <end position="2006"/>
    </location>
</feature>
<evidence type="ECO:0000313" key="3">
    <source>
        <dbReference type="EMBL" id="MSS36494.1"/>
    </source>
</evidence>
<dbReference type="Proteomes" id="UP000429958">
    <property type="component" value="Unassembled WGS sequence"/>
</dbReference>
<dbReference type="SUPFAM" id="SSF69360">
    <property type="entry name" value="Cell wall binding repeat"/>
    <property type="match status" value="1"/>
</dbReference>
<feature type="region of interest" description="Disordered" evidence="1">
    <location>
        <begin position="40"/>
        <end position="71"/>
    </location>
</feature>
<protein>
    <submittedName>
        <fullName evidence="3">Uncharacterized protein</fullName>
    </submittedName>
</protein>
<evidence type="ECO:0000256" key="1">
    <source>
        <dbReference type="SAM" id="MobiDB-lite"/>
    </source>
</evidence>
<accession>A0A7X2NKC8</accession>
<feature type="chain" id="PRO_5030626873" evidence="2">
    <location>
        <begin position="34"/>
        <end position="2171"/>
    </location>
</feature>
<gene>
    <name evidence="3" type="ORF">FYJ39_07910</name>
</gene>
<proteinExistence type="predicted"/>
<dbReference type="Gene3D" id="2.10.270.10">
    <property type="entry name" value="Cholin Binding"/>
    <property type="match status" value="1"/>
</dbReference>
<reference evidence="3 4" key="1">
    <citation type="submission" date="2019-08" db="EMBL/GenBank/DDBJ databases">
        <title>In-depth cultivation of the pig gut microbiome towards novel bacterial diversity and tailored functional studies.</title>
        <authorList>
            <person name="Wylensek D."/>
            <person name="Hitch T.C.A."/>
            <person name="Clavel T."/>
        </authorList>
    </citation>
    <scope>NUCLEOTIDE SEQUENCE [LARGE SCALE GENOMIC DNA]</scope>
    <source>
        <strain evidence="3 4">WCA-389-WT-23D1</strain>
    </source>
</reference>
<feature type="compositionally biased region" description="Acidic residues" evidence="1">
    <location>
        <begin position="58"/>
        <end position="71"/>
    </location>
</feature>
<keyword evidence="4" id="KW-1185">Reference proteome</keyword>
<dbReference type="Gene3D" id="2.160.20.110">
    <property type="match status" value="1"/>
</dbReference>
<feature type="region of interest" description="Disordered" evidence="1">
    <location>
        <begin position="1991"/>
        <end position="2013"/>
    </location>
</feature>
<feature type="signal peptide" evidence="2">
    <location>
        <begin position="1"/>
        <end position="33"/>
    </location>
</feature>
<dbReference type="EMBL" id="VUMD01000006">
    <property type="protein sequence ID" value="MSS36494.1"/>
    <property type="molecule type" value="Genomic_DNA"/>
</dbReference>
<dbReference type="Gene3D" id="2.60.40.1080">
    <property type="match status" value="1"/>
</dbReference>
<evidence type="ECO:0000313" key="4">
    <source>
        <dbReference type="Proteomes" id="UP000429958"/>
    </source>
</evidence>
<comment type="caution">
    <text evidence="3">The sequence shown here is derived from an EMBL/GenBank/DDBJ whole genome shotgun (WGS) entry which is preliminary data.</text>
</comment>